<organism evidence="1 2">
    <name type="scientific">Holotrichia oblita</name>
    <name type="common">Chafer beetle</name>
    <dbReference type="NCBI Taxonomy" id="644536"/>
    <lineage>
        <taxon>Eukaryota</taxon>
        <taxon>Metazoa</taxon>
        <taxon>Ecdysozoa</taxon>
        <taxon>Arthropoda</taxon>
        <taxon>Hexapoda</taxon>
        <taxon>Insecta</taxon>
        <taxon>Pterygota</taxon>
        <taxon>Neoptera</taxon>
        <taxon>Endopterygota</taxon>
        <taxon>Coleoptera</taxon>
        <taxon>Polyphaga</taxon>
        <taxon>Scarabaeiformia</taxon>
        <taxon>Scarabaeidae</taxon>
        <taxon>Melolonthinae</taxon>
        <taxon>Holotrichia</taxon>
    </lineage>
</organism>
<evidence type="ECO:0000313" key="1">
    <source>
        <dbReference type="EMBL" id="KAI4464233.1"/>
    </source>
</evidence>
<gene>
    <name evidence="1" type="ORF">MML48_3g00003001</name>
</gene>
<name>A0ACB9TBQ3_HOLOL</name>
<sequence>MFANTFQSGFISIFYSVGSSPLSLWDKQVSTTDFLRYENDFNLSEFTSMLFYDISLLRLLEVSHLIKYRRGWRGFYLITTRRREKVLGLLVKNGHIRRVIDDEVKSLVLEVSGTNVATTYITCPIKPRASLAIRLPFLVMIVKNMKKYFTFEIQILDDKDMHRRFRVSNFQSTTKVRPFCTTMPIGLSSGWNQIQFNLADFTRRAYGTLYLETMRVQVHANVRIRRIYFADRLYSEDEMPSEYRLFIPLSTHKEAKEKETDRRPSKEQAVDEGPRPSMKPADKVETIEPAAAPPSPVGTEAVLQEQAELHLGGDETDVSEHRAPEGAPPEQSDEMPSDVPVSEEPSVAQTEVPPSEAAPSEAPTEEVKTDDEGGEAPPEGGEAPTEGGGDETAPEGGEITETSAEPTEVAETEEPTEIPVSPPAEGDAPPDEAPPETPTEPPAEAPAEAPAETPAETPTTEGD</sequence>
<accession>A0ACB9TBQ3</accession>
<dbReference type="EMBL" id="CM043017">
    <property type="protein sequence ID" value="KAI4464233.1"/>
    <property type="molecule type" value="Genomic_DNA"/>
</dbReference>
<protein>
    <submittedName>
        <fullName evidence="1">Orf protein</fullName>
    </submittedName>
</protein>
<dbReference type="Proteomes" id="UP001056778">
    <property type="component" value="Chromosome 3"/>
</dbReference>
<proteinExistence type="predicted"/>
<keyword evidence="2" id="KW-1185">Reference proteome</keyword>
<comment type="caution">
    <text evidence="1">The sequence shown here is derived from an EMBL/GenBank/DDBJ whole genome shotgun (WGS) entry which is preliminary data.</text>
</comment>
<evidence type="ECO:0000313" key="2">
    <source>
        <dbReference type="Proteomes" id="UP001056778"/>
    </source>
</evidence>
<reference evidence="1" key="1">
    <citation type="submission" date="2022-04" db="EMBL/GenBank/DDBJ databases">
        <title>Chromosome-scale genome assembly of Holotrichia oblita Faldermann.</title>
        <authorList>
            <person name="Rongchong L."/>
        </authorList>
    </citation>
    <scope>NUCLEOTIDE SEQUENCE</scope>
    <source>
        <strain evidence="1">81SQS9</strain>
    </source>
</reference>